<evidence type="ECO:0000313" key="3">
    <source>
        <dbReference type="EMBL" id="KCV73390.1"/>
    </source>
</evidence>
<protein>
    <submittedName>
        <fullName evidence="3">Uncharacterized protein</fullName>
    </submittedName>
</protein>
<dbReference type="RefSeq" id="XP_009493091.1">
    <property type="nucleotide sequence ID" value="XM_009494816.1"/>
</dbReference>
<gene>
    <name evidence="3" type="ORF">H696_00928</name>
</gene>
<organism evidence="3">
    <name type="scientific">Fonticula alba</name>
    <name type="common">Slime mold</name>
    <dbReference type="NCBI Taxonomy" id="691883"/>
    <lineage>
        <taxon>Eukaryota</taxon>
        <taxon>Rotosphaerida</taxon>
        <taxon>Fonticulaceae</taxon>
        <taxon>Fonticula</taxon>
    </lineage>
</organism>
<feature type="region of interest" description="Disordered" evidence="1">
    <location>
        <begin position="1"/>
        <end position="20"/>
    </location>
</feature>
<dbReference type="GeneID" id="20525653"/>
<dbReference type="Proteomes" id="UP000030693">
    <property type="component" value="Unassembled WGS sequence"/>
</dbReference>
<feature type="transmembrane region" description="Helical" evidence="2">
    <location>
        <begin position="60"/>
        <end position="81"/>
    </location>
</feature>
<sequence length="241" mass="26257">MKAPPSAPAPSSGTSSGWLVGSRSTKYEELAHDSTVGPTGPKGPTQPTPHSRILAFRRELARILGDFLVAIVVLAGVHVALSRSEVSATLPVDQSPAWTVGLGGAAVGLLGAASLAGCLHLTSYEKMLYFVKKASTIVSFFLTMSYFIYFMSTVRELSLLARTFCHGFQIATAIISHIRLQDMPDLGLVPMTGRGVVDEDSEDRFPSACSYDQEFSEEYLRTIFHKRRPRPTPNIERLLNI</sequence>
<name>A0A058ZG67_FONAL</name>
<keyword evidence="2" id="KW-0472">Membrane</keyword>
<keyword evidence="2" id="KW-0812">Transmembrane</keyword>
<evidence type="ECO:0000313" key="4">
    <source>
        <dbReference type="Proteomes" id="UP000030693"/>
    </source>
</evidence>
<reference evidence="3" key="1">
    <citation type="submission" date="2013-04" db="EMBL/GenBank/DDBJ databases">
        <title>The Genome Sequence of Fonticula alba ATCC 38817.</title>
        <authorList>
            <consortium name="The Broad Institute Genomics Platform"/>
            <person name="Russ C."/>
            <person name="Cuomo C."/>
            <person name="Burger G."/>
            <person name="Gray M.W."/>
            <person name="Holland P.W.H."/>
            <person name="King N."/>
            <person name="Lang F.B.F."/>
            <person name="Roger A.J."/>
            <person name="Ruiz-Trillo I."/>
            <person name="Brown M."/>
            <person name="Walker B."/>
            <person name="Young S."/>
            <person name="Zeng Q."/>
            <person name="Gargeya S."/>
            <person name="Fitzgerald M."/>
            <person name="Haas B."/>
            <person name="Abouelleil A."/>
            <person name="Allen A.W."/>
            <person name="Alvarado L."/>
            <person name="Arachchi H.M."/>
            <person name="Berlin A.M."/>
            <person name="Chapman S.B."/>
            <person name="Gainer-Dewar J."/>
            <person name="Goldberg J."/>
            <person name="Griggs A."/>
            <person name="Gujja S."/>
            <person name="Hansen M."/>
            <person name="Howarth C."/>
            <person name="Imamovic A."/>
            <person name="Ireland A."/>
            <person name="Larimer J."/>
            <person name="McCowan C."/>
            <person name="Murphy C."/>
            <person name="Pearson M."/>
            <person name="Poon T.W."/>
            <person name="Priest M."/>
            <person name="Roberts A."/>
            <person name="Saif S."/>
            <person name="Shea T."/>
            <person name="Sisk P."/>
            <person name="Sykes S."/>
            <person name="Wortman J."/>
            <person name="Nusbaum C."/>
            <person name="Birren B."/>
        </authorList>
    </citation>
    <scope>NUCLEOTIDE SEQUENCE [LARGE SCALE GENOMIC DNA]</scope>
    <source>
        <strain evidence="3">ATCC 38817</strain>
    </source>
</reference>
<evidence type="ECO:0000256" key="1">
    <source>
        <dbReference type="SAM" id="MobiDB-lite"/>
    </source>
</evidence>
<dbReference type="EMBL" id="KB932201">
    <property type="protein sequence ID" value="KCV73390.1"/>
    <property type="molecule type" value="Genomic_DNA"/>
</dbReference>
<keyword evidence="2" id="KW-1133">Transmembrane helix</keyword>
<feature type="transmembrane region" description="Helical" evidence="2">
    <location>
        <begin position="134"/>
        <end position="152"/>
    </location>
</feature>
<feature type="transmembrane region" description="Helical" evidence="2">
    <location>
        <begin position="101"/>
        <end position="122"/>
    </location>
</feature>
<feature type="region of interest" description="Disordered" evidence="1">
    <location>
        <begin position="30"/>
        <end position="49"/>
    </location>
</feature>
<accession>A0A058ZG67</accession>
<evidence type="ECO:0000256" key="2">
    <source>
        <dbReference type="SAM" id="Phobius"/>
    </source>
</evidence>
<feature type="compositionally biased region" description="Low complexity" evidence="1">
    <location>
        <begin position="37"/>
        <end position="49"/>
    </location>
</feature>
<proteinExistence type="predicted"/>
<keyword evidence="4" id="KW-1185">Reference proteome</keyword>
<dbReference type="AlphaFoldDB" id="A0A058ZG67"/>